<reference evidence="12" key="1">
    <citation type="journal article" date="2014" name="Int. J. Syst. Evol. Microbiol.">
        <title>Complete genome sequence of Corynebacterium casei LMG S-19264T (=DSM 44701T), isolated from a smear-ripened cheese.</title>
        <authorList>
            <consortium name="US DOE Joint Genome Institute (JGI-PGF)"/>
            <person name="Walter F."/>
            <person name="Albersmeier A."/>
            <person name="Kalinowski J."/>
            <person name="Ruckert C."/>
        </authorList>
    </citation>
    <scope>NUCLEOTIDE SEQUENCE</scope>
    <source>
        <strain evidence="12">CGMCC 1.12987</strain>
    </source>
</reference>
<dbReference type="Pfam" id="PF03453">
    <property type="entry name" value="MoeA_N"/>
    <property type="match status" value="1"/>
</dbReference>
<evidence type="ECO:0000313" key="12">
    <source>
        <dbReference type="EMBL" id="GGG21176.1"/>
    </source>
</evidence>
<organism evidence="12 13">
    <name type="scientific">Paenibacillus abyssi</name>
    <dbReference type="NCBI Taxonomy" id="1340531"/>
    <lineage>
        <taxon>Bacteria</taxon>
        <taxon>Bacillati</taxon>
        <taxon>Bacillota</taxon>
        <taxon>Bacilli</taxon>
        <taxon>Bacillales</taxon>
        <taxon>Paenibacillaceae</taxon>
        <taxon>Paenibacillus</taxon>
    </lineage>
</organism>
<evidence type="ECO:0000256" key="8">
    <source>
        <dbReference type="ARBA" id="ARBA00047317"/>
    </source>
</evidence>
<proteinExistence type="inferred from homology"/>
<dbReference type="Pfam" id="PF00994">
    <property type="entry name" value="MoCF_biosynth"/>
    <property type="match status" value="1"/>
</dbReference>
<dbReference type="GO" id="GO:0061599">
    <property type="term" value="F:molybdopterin molybdotransferase activity"/>
    <property type="evidence" value="ECO:0007669"/>
    <property type="project" value="UniProtKB-UniRule"/>
</dbReference>
<dbReference type="SUPFAM" id="SSF53218">
    <property type="entry name" value="Molybdenum cofactor biosynthesis proteins"/>
    <property type="match status" value="1"/>
</dbReference>
<evidence type="ECO:0000313" key="13">
    <source>
        <dbReference type="Proteomes" id="UP000644756"/>
    </source>
</evidence>
<dbReference type="Gene3D" id="2.40.340.10">
    <property type="entry name" value="MoeA, C-terminal, domain IV"/>
    <property type="match status" value="1"/>
</dbReference>
<evidence type="ECO:0000256" key="4">
    <source>
        <dbReference type="ARBA" id="ARBA00013269"/>
    </source>
</evidence>
<protein>
    <recommendedName>
        <fullName evidence="5 9">Molybdopterin molybdenumtransferase</fullName>
        <ecNumber evidence="4 9">2.10.1.1</ecNumber>
    </recommendedName>
</protein>
<dbReference type="SUPFAM" id="SSF63882">
    <property type="entry name" value="MoeA N-terminal region -like"/>
    <property type="match status" value="1"/>
</dbReference>
<dbReference type="Gene3D" id="2.170.190.11">
    <property type="entry name" value="Molybdopterin biosynthesis moea protein, domain 3"/>
    <property type="match status" value="1"/>
</dbReference>
<keyword evidence="9" id="KW-0460">Magnesium</keyword>
<dbReference type="CDD" id="cd00887">
    <property type="entry name" value="MoeA"/>
    <property type="match status" value="1"/>
</dbReference>
<dbReference type="GO" id="GO:0006777">
    <property type="term" value="P:Mo-molybdopterin cofactor biosynthetic process"/>
    <property type="evidence" value="ECO:0007669"/>
    <property type="project" value="UniProtKB-UniRule"/>
</dbReference>
<dbReference type="FunFam" id="2.170.190.11:FF:000001">
    <property type="entry name" value="Molybdopterin molybdenumtransferase"/>
    <property type="match status" value="1"/>
</dbReference>
<dbReference type="Gene3D" id="3.90.105.10">
    <property type="entry name" value="Molybdopterin biosynthesis moea protein, domain 2"/>
    <property type="match status" value="1"/>
</dbReference>
<dbReference type="InterPro" id="IPR001453">
    <property type="entry name" value="MoaB/Mog_dom"/>
</dbReference>
<keyword evidence="9" id="KW-0808">Transferase</keyword>
<dbReference type="InterPro" id="IPR038987">
    <property type="entry name" value="MoeA-like"/>
</dbReference>
<dbReference type="InterPro" id="IPR005110">
    <property type="entry name" value="MoeA_linker/N"/>
</dbReference>
<dbReference type="PANTHER" id="PTHR10192:SF5">
    <property type="entry name" value="GEPHYRIN"/>
    <property type="match status" value="1"/>
</dbReference>
<dbReference type="InterPro" id="IPR005111">
    <property type="entry name" value="MoeA_C_domain_IV"/>
</dbReference>
<evidence type="ECO:0000256" key="1">
    <source>
        <dbReference type="ARBA" id="ARBA00002901"/>
    </source>
</evidence>
<feature type="region of interest" description="Disordered" evidence="10">
    <location>
        <begin position="286"/>
        <end position="322"/>
    </location>
</feature>
<comment type="cofactor">
    <cofactor evidence="9">
        <name>Mg(2+)</name>
        <dbReference type="ChEBI" id="CHEBI:18420"/>
    </cofactor>
</comment>
<sequence length="505" mass="52932">MGLQGTSRFNRRAVKVSEAQQRVLAAIQPLHTEKAALWQSGGRRLAEKLVATSDWPPFARSGLDGFAIRGADAAQASPEHPVTLRVVDAIAAGQVARERVGPGTAVRIMTGAAVPDGADAVVMLEQTADAELDGQPAVRVKHAAVPGQNVAPPGEEFRRGSALAEPGAVIRPGHIAMLGSFGYAELPVYARPRVAVFATGTELLPVDAPLEPGKIRDSNSAMVAAMVVQYGGEPVVMGTLPDRVDAVVEALTAALAVADCIVTTGGVSVGDYDVMAAILSRLKQQGRNSRQACQNREGAEGTMPVGGEGAESTMPADVEGAKPHDCDAVERFSCDGTLLPEPESAVSPDGEDDSNRSIEAELHSLFQDDSRVLFDKVAMRPGSPTSAMLLGGKPLFALSGNPGACFVGFELFVRPALSRMQGDPEPLPLAVEAELTESIIKGSPHERYVRAKLLMREGRVLAEPLGFGKSSMMASIPEAEALLVVPPGSKGVSSGERVKLIPIQR</sequence>
<comment type="pathway">
    <text evidence="2 9">Cofactor biosynthesis; molybdopterin biosynthesis.</text>
</comment>
<reference evidence="12" key="2">
    <citation type="submission" date="2020-09" db="EMBL/GenBank/DDBJ databases">
        <authorList>
            <person name="Sun Q."/>
            <person name="Zhou Y."/>
        </authorList>
    </citation>
    <scope>NUCLEOTIDE SEQUENCE</scope>
    <source>
        <strain evidence="12">CGMCC 1.12987</strain>
    </source>
</reference>
<dbReference type="EMBL" id="BMGR01000017">
    <property type="protein sequence ID" value="GGG21176.1"/>
    <property type="molecule type" value="Genomic_DNA"/>
</dbReference>
<name>A0A917G3N1_9BACL</name>
<dbReference type="InterPro" id="IPR036135">
    <property type="entry name" value="MoeA_linker/N_sf"/>
</dbReference>
<dbReference type="InterPro" id="IPR036425">
    <property type="entry name" value="MoaB/Mog-like_dom_sf"/>
</dbReference>
<evidence type="ECO:0000256" key="5">
    <source>
        <dbReference type="ARBA" id="ARBA00021108"/>
    </source>
</evidence>
<keyword evidence="13" id="KW-1185">Reference proteome</keyword>
<comment type="caution">
    <text evidence="12">The sequence shown here is derived from an EMBL/GenBank/DDBJ whole genome shotgun (WGS) entry which is preliminary data.</text>
</comment>
<dbReference type="SMART" id="SM00852">
    <property type="entry name" value="MoCF_biosynth"/>
    <property type="match status" value="1"/>
</dbReference>
<evidence type="ECO:0000256" key="10">
    <source>
        <dbReference type="SAM" id="MobiDB-lite"/>
    </source>
</evidence>
<feature type="domain" description="MoaB/Mog" evidence="11">
    <location>
        <begin position="195"/>
        <end position="419"/>
    </location>
</feature>
<comment type="similarity">
    <text evidence="3 9">Belongs to the MoeA family.</text>
</comment>
<dbReference type="InterPro" id="IPR036688">
    <property type="entry name" value="MoeA_C_domain_IV_sf"/>
</dbReference>
<comment type="catalytic activity">
    <reaction evidence="8">
        <text>adenylyl-molybdopterin + molybdate = Mo-molybdopterin + AMP + H(+)</text>
        <dbReference type="Rhea" id="RHEA:35047"/>
        <dbReference type="ChEBI" id="CHEBI:15378"/>
        <dbReference type="ChEBI" id="CHEBI:36264"/>
        <dbReference type="ChEBI" id="CHEBI:62727"/>
        <dbReference type="ChEBI" id="CHEBI:71302"/>
        <dbReference type="ChEBI" id="CHEBI:456215"/>
        <dbReference type="EC" id="2.10.1.1"/>
    </reaction>
</comment>
<keyword evidence="9" id="KW-0479">Metal-binding</keyword>
<accession>A0A917G3N1</accession>
<evidence type="ECO:0000256" key="9">
    <source>
        <dbReference type="RuleBase" id="RU365090"/>
    </source>
</evidence>
<dbReference type="Proteomes" id="UP000644756">
    <property type="component" value="Unassembled WGS sequence"/>
</dbReference>
<dbReference type="GO" id="GO:0005829">
    <property type="term" value="C:cytosol"/>
    <property type="evidence" value="ECO:0007669"/>
    <property type="project" value="TreeGrafter"/>
</dbReference>
<dbReference type="GO" id="GO:0046872">
    <property type="term" value="F:metal ion binding"/>
    <property type="evidence" value="ECO:0007669"/>
    <property type="project" value="UniProtKB-UniRule"/>
</dbReference>
<gene>
    <name evidence="12" type="ORF">GCM10010916_42380</name>
</gene>
<comment type="function">
    <text evidence="1 9">Catalyzes the insertion of molybdate into adenylated molybdopterin with the concomitant release of AMP.</text>
</comment>
<evidence type="ECO:0000256" key="7">
    <source>
        <dbReference type="ARBA" id="ARBA00023150"/>
    </source>
</evidence>
<dbReference type="SUPFAM" id="SSF63867">
    <property type="entry name" value="MoeA C-terminal domain-like"/>
    <property type="match status" value="1"/>
</dbReference>
<evidence type="ECO:0000256" key="3">
    <source>
        <dbReference type="ARBA" id="ARBA00010763"/>
    </source>
</evidence>
<dbReference type="Gene3D" id="3.40.980.10">
    <property type="entry name" value="MoaB/Mog-like domain"/>
    <property type="match status" value="2"/>
</dbReference>
<dbReference type="PANTHER" id="PTHR10192">
    <property type="entry name" value="MOLYBDOPTERIN BIOSYNTHESIS PROTEIN"/>
    <property type="match status" value="1"/>
</dbReference>
<dbReference type="Pfam" id="PF03454">
    <property type="entry name" value="MoeA_C"/>
    <property type="match status" value="1"/>
</dbReference>
<evidence type="ECO:0000256" key="2">
    <source>
        <dbReference type="ARBA" id="ARBA00005046"/>
    </source>
</evidence>
<dbReference type="AlphaFoldDB" id="A0A917G3N1"/>
<evidence type="ECO:0000256" key="6">
    <source>
        <dbReference type="ARBA" id="ARBA00022505"/>
    </source>
</evidence>
<keyword evidence="6 9" id="KW-0500">Molybdenum</keyword>
<keyword evidence="7 9" id="KW-0501">Molybdenum cofactor biosynthesis</keyword>
<evidence type="ECO:0000259" key="11">
    <source>
        <dbReference type="SMART" id="SM00852"/>
    </source>
</evidence>
<dbReference type="EC" id="2.10.1.1" evidence="4 9"/>